<dbReference type="InterPro" id="IPR055414">
    <property type="entry name" value="LRR_R13L4/SHOC2-like"/>
</dbReference>
<proteinExistence type="inferred from homology"/>
<feature type="domain" description="Disease resistance protein winged helix" evidence="10">
    <location>
        <begin position="457"/>
        <end position="528"/>
    </location>
</feature>
<keyword evidence="2" id="KW-0433">Leucine-rich repeat</keyword>
<keyword evidence="3" id="KW-0677">Repeat</keyword>
<dbReference type="InterPro" id="IPR036388">
    <property type="entry name" value="WH-like_DNA-bd_sf"/>
</dbReference>
<dbReference type="Gene3D" id="1.10.10.10">
    <property type="entry name" value="Winged helix-like DNA-binding domain superfamily/Winged helix DNA-binding domain"/>
    <property type="match status" value="1"/>
</dbReference>
<accession>A0A8T0TVE3</accession>
<dbReference type="PANTHER" id="PTHR36766">
    <property type="entry name" value="PLANT BROAD-SPECTRUM MILDEW RESISTANCE PROTEIN RPW8"/>
    <property type="match status" value="1"/>
</dbReference>
<comment type="caution">
    <text evidence="12">The sequence shown here is derived from an EMBL/GenBank/DDBJ whole genome shotgun (WGS) entry which is preliminary data.</text>
</comment>
<sequence length="896" mass="102261">MVGRSQKYFQAFQYSSSLSVSGRYRYLRTYMDTMVEVKLSDFAISVLQMASSFGIDWAVNEIKSAWNVKKELGNLERSLRSICAVLQDAEEKQSTSHAHQEWLDNLKDVVYDVDDILDDVATRALEKEVYPGLFNQMSYLLAYPFKLSRKIKDVRGKLNKIEAERVQFRLTEQLIDTQVNRNSNRETHSNINEPDIIGRDEAKNKIVAMILTAADCSSPLSVLPIVGLGGIGKTALAKLIYNDVRITDKFEHRFWACVSDVFDLKKILDDIIQSSTGERHTQLNLEMLQIKLYGILHEKRYLLILDDMWNDKASEWDELKSLLSRGGSGSVIIVTTRSSNVATVVKTLEPYCLEKLKLDESLQVFIRHAFRGDENKDPQLLKVGKSIIEKCHGIPLAAKTLGSMLCNTRDFEDWRRIEKDKLWNFKQEKDDILPALKLSYDALPPHLQACFASLSTFPKGLELFTDCLVMFWMALGLLPRTSESKEAITIGTKYLLEFLGRSLFQDHFFAHDGTIQTCKVHDLIHDLAVFVSQKENVVVNSESVNFSERNRQVVWDRQDFSMEVKKNSEETKIDFHKKLKRACKARIFAGRYNCGTVSKAFLEDLFSTFTLLRVLILSELEFDELPDSVGDLRNLRHLDLRWNRKIKFLPNSLCKLVNLQTLHLSGCDQLAELPRDVHRLVNLTRLVLTSKQKYLLKDGFCGWSSLLYLQLIDCLELTSLTQGFGNLVALRELLIFHCPKLTSLPSSMKDLSTLERLVINNCEELDIMEPEEALSRLGTLRSLELVGLPRLVGFPESFKSAALSLQYVLLKDCNWLEKLPGFIQHFTSLKKIVLCDCPMLSRRCAVGSGEDYHLICHVPVMTLTGGCSKGIDPKFAIQSIEFTVPQRLNYFIPSQI</sequence>
<dbReference type="PANTHER" id="PTHR36766:SF57">
    <property type="entry name" value="DISEASE RESISTANCE PROTEIN RGA1"/>
    <property type="match status" value="1"/>
</dbReference>
<dbReference type="FunFam" id="3.40.50.300:FF:001091">
    <property type="entry name" value="Probable disease resistance protein At1g61300"/>
    <property type="match status" value="1"/>
</dbReference>
<evidence type="ECO:0000256" key="3">
    <source>
        <dbReference type="ARBA" id="ARBA00022737"/>
    </source>
</evidence>
<feature type="domain" description="NB-ARC" evidence="8">
    <location>
        <begin position="217"/>
        <end position="372"/>
    </location>
</feature>
<dbReference type="Pfam" id="PF23559">
    <property type="entry name" value="WHD_DRP"/>
    <property type="match status" value="1"/>
</dbReference>
<dbReference type="InterPro" id="IPR032675">
    <property type="entry name" value="LRR_dom_sf"/>
</dbReference>
<evidence type="ECO:0000256" key="2">
    <source>
        <dbReference type="ARBA" id="ARBA00022614"/>
    </source>
</evidence>
<name>A0A8T0TVE3_PANVG</name>
<gene>
    <name evidence="12" type="ORF">PVAP13_4KG338700</name>
</gene>
<dbReference type="GO" id="GO:0005524">
    <property type="term" value="F:ATP binding"/>
    <property type="evidence" value="ECO:0007669"/>
    <property type="project" value="UniProtKB-KW"/>
</dbReference>
<dbReference type="Gene3D" id="1.20.5.4130">
    <property type="match status" value="1"/>
</dbReference>
<evidence type="ECO:0000256" key="6">
    <source>
        <dbReference type="ARBA" id="ARBA00022840"/>
    </source>
</evidence>
<reference evidence="12" key="1">
    <citation type="submission" date="2020-05" db="EMBL/GenBank/DDBJ databases">
        <title>WGS assembly of Panicum virgatum.</title>
        <authorList>
            <person name="Lovell J.T."/>
            <person name="Jenkins J."/>
            <person name="Shu S."/>
            <person name="Juenger T.E."/>
            <person name="Schmutz J."/>
        </authorList>
    </citation>
    <scope>NUCLEOTIDE SEQUENCE</scope>
    <source>
        <strain evidence="12">AP13</strain>
    </source>
</reference>
<dbReference type="SUPFAM" id="SSF52058">
    <property type="entry name" value="L domain-like"/>
    <property type="match status" value="1"/>
</dbReference>
<dbReference type="Proteomes" id="UP000823388">
    <property type="component" value="Chromosome 4K"/>
</dbReference>
<evidence type="ECO:0000313" key="12">
    <source>
        <dbReference type="EMBL" id="KAG2613165.1"/>
    </source>
</evidence>
<evidence type="ECO:0000256" key="4">
    <source>
        <dbReference type="ARBA" id="ARBA00022741"/>
    </source>
</evidence>
<dbReference type="GO" id="GO:0051707">
    <property type="term" value="P:response to other organism"/>
    <property type="evidence" value="ECO:0007669"/>
    <property type="project" value="UniProtKB-ARBA"/>
</dbReference>
<keyword evidence="13" id="KW-1185">Reference proteome</keyword>
<evidence type="ECO:0000256" key="1">
    <source>
        <dbReference type="ARBA" id="ARBA00008894"/>
    </source>
</evidence>
<dbReference type="Pfam" id="PF23598">
    <property type="entry name" value="LRR_14"/>
    <property type="match status" value="1"/>
</dbReference>
<dbReference type="PRINTS" id="PR00364">
    <property type="entry name" value="DISEASERSIST"/>
</dbReference>
<dbReference type="GO" id="GO:0043531">
    <property type="term" value="F:ADP binding"/>
    <property type="evidence" value="ECO:0007669"/>
    <property type="project" value="InterPro"/>
</dbReference>
<evidence type="ECO:0000256" key="7">
    <source>
        <dbReference type="ARBA" id="ARBA00023054"/>
    </source>
</evidence>
<feature type="domain" description="Disease resistance N-terminal" evidence="9">
    <location>
        <begin position="57"/>
        <end position="129"/>
    </location>
</feature>
<keyword evidence="6" id="KW-0067">ATP-binding</keyword>
<dbReference type="InterPro" id="IPR002182">
    <property type="entry name" value="NB-ARC"/>
</dbReference>
<dbReference type="AlphaFoldDB" id="A0A8T0TVE3"/>
<comment type="similarity">
    <text evidence="1">Belongs to the disease resistance NB-LRR family.</text>
</comment>
<evidence type="ECO:0000313" key="13">
    <source>
        <dbReference type="Proteomes" id="UP000823388"/>
    </source>
</evidence>
<evidence type="ECO:0000259" key="8">
    <source>
        <dbReference type="Pfam" id="PF00931"/>
    </source>
</evidence>
<dbReference type="EMBL" id="CM029043">
    <property type="protein sequence ID" value="KAG2613165.1"/>
    <property type="molecule type" value="Genomic_DNA"/>
</dbReference>
<organism evidence="12 13">
    <name type="scientific">Panicum virgatum</name>
    <name type="common">Blackwell switchgrass</name>
    <dbReference type="NCBI Taxonomy" id="38727"/>
    <lineage>
        <taxon>Eukaryota</taxon>
        <taxon>Viridiplantae</taxon>
        <taxon>Streptophyta</taxon>
        <taxon>Embryophyta</taxon>
        <taxon>Tracheophyta</taxon>
        <taxon>Spermatophyta</taxon>
        <taxon>Magnoliopsida</taxon>
        <taxon>Liliopsida</taxon>
        <taxon>Poales</taxon>
        <taxon>Poaceae</taxon>
        <taxon>PACMAD clade</taxon>
        <taxon>Panicoideae</taxon>
        <taxon>Panicodae</taxon>
        <taxon>Paniceae</taxon>
        <taxon>Panicinae</taxon>
        <taxon>Panicum</taxon>
        <taxon>Panicum sect. Hiantes</taxon>
    </lineage>
</organism>
<dbReference type="Pfam" id="PF18052">
    <property type="entry name" value="Rx_N"/>
    <property type="match status" value="1"/>
</dbReference>
<dbReference type="Pfam" id="PF00931">
    <property type="entry name" value="NB-ARC"/>
    <property type="match status" value="1"/>
</dbReference>
<protein>
    <submittedName>
        <fullName evidence="12">Uncharacterized protein</fullName>
    </submittedName>
</protein>
<keyword evidence="7" id="KW-0175">Coiled coil</keyword>
<dbReference type="Gene3D" id="3.40.50.300">
    <property type="entry name" value="P-loop containing nucleotide triphosphate hydrolases"/>
    <property type="match status" value="1"/>
</dbReference>
<dbReference type="InterPro" id="IPR027417">
    <property type="entry name" value="P-loop_NTPase"/>
</dbReference>
<dbReference type="InterPro" id="IPR058922">
    <property type="entry name" value="WHD_DRP"/>
</dbReference>
<dbReference type="SUPFAM" id="SSF52540">
    <property type="entry name" value="P-loop containing nucleoside triphosphate hydrolases"/>
    <property type="match status" value="1"/>
</dbReference>
<keyword evidence="4" id="KW-0547">Nucleotide-binding</keyword>
<dbReference type="InterPro" id="IPR041118">
    <property type="entry name" value="Rx_N"/>
</dbReference>
<feature type="domain" description="Disease resistance R13L4/SHOC-2-like LRR" evidence="11">
    <location>
        <begin position="606"/>
        <end position="830"/>
    </location>
</feature>
<dbReference type="Gene3D" id="3.80.10.10">
    <property type="entry name" value="Ribonuclease Inhibitor"/>
    <property type="match status" value="1"/>
</dbReference>
<evidence type="ECO:0000259" key="10">
    <source>
        <dbReference type="Pfam" id="PF23559"/>
    </source>
</evidence>
<evidence type="ECO:0000259" key="9">
    <source>
        <dbReference type="Pfam" id="PF18052"/>
    </source>
</evidence>
<keyword evidence="5" id="KW-0611">Plant defense</keyword>
<evidence type="ECO:0000256" key="5">
    <source>
        <dbReference type="ARBA" id="ARBA00022821"/>
    </source>
</evidence>
<dbReference type="GO" id="GO:0006952">
    <property type="term" value="P:defense response"/>
    <property type="evidence" value="ECO:0007669"/>
    <property type="project" value="UniProtKB-KW"/>
</dbReference>
<evidence type="ECO:0000259" key="11">
    <source>
        <dbReference type="Pfam" id="PF23598"/>
    </source>
</evidence>